<gene>
    <name evidence="5" type="ORF">BU24DRAFT_401881</name>
</gene>
<proteinExistence type="predicted"/>
<sequence length="1037" mass="116500">MAALPSSSPVLSDSGERSSCLRNSSPVQFDIHLDNVNVTAESSSCPATSADPPATPMHPVITSVTEYAVQNQHLSVPLFLGLLGTIATAYSPVQHSLFVTAVSWGLIWLATIFRVGIWSSTGSRNRKITSWLAGAFLALSQVCDRAPCDKEGIWSMKGLLPLLVVLLSRSDMVLKHAGLPSYTSIDDLQSDGTTSLEKRQGGSFRTLTVVTISAFAALASRYTLGTTTALSLSSVIFTATGLVLFENALKGPQEESDDGRRGLMSANGTYLRHRSLQGVQREQHFACLRDISVVIMVACSAGTYLFEPSINSRAISWEPVYRHFWGDWKSIHYQRTVEQCLLMILVNVLVNILLYMLLFQQGAVHTSFLYLFSYLCASLIVFVPTFSGIWFTVVFAVASLLYLSIPSSSTAINEIRTTLRSKRVLLIVTAISFGLFLFRVVSGSHSGSSSSERVPNLTASSPETPFAPIPVDTKKGHPAYQLIDTAEKEFEEVLNKQSKTLEETVQEYRRRNGVAPPPHFDKWYEFARRNNVLLIDEFDTINESLLPFWALQPSTIRSRVRLALAGYEENALVAMMIRDGNVVKVENGPEWQQQATIGMMKNFIQFLPDMDLAFNIHDEPRVVVPDGELALLVAQARDKAVTAAITSQTVRNSFSARPSDLGDGKRFSDASISRFNRFAHQKTWTHARLSCPITSQARVLEDDATDNLTSYAVAPLNYVYNQTAFSDICNSPSIASRFGFFERPNAFNIIHELTPVFSQSKISSFQDILYPSPWYWFGKVGYDSWHDTTWENKTNSLYWRGSTTGGFSRNGGWRRQHRQHIVKRLNRPDTAKILVSKGDDGVSDYELQEVERNELDRYIDVKFSHVGQCDPADCKAQEEFFKVVEHVDGQDAWYYKHLLDMDGNAFSGRFYAFLKSRSLTYKMAVFREWHQEWLKPWVHYVPLSLIGDEHLDLVRWFGGGRQDANGKEILPKAHEENKGGNGDSIGERKAREIAERSTDWSGKVLRNVDFEVWFFRLLLEYGRIIDDNRESIGYSGP</sequence>
<keyword evidence="3" id="KW-1133">Transmembrane helix</keyword>
<feature type="compositionally biased region" description="Polar residues" evidence="2">
    <location>
        <begin position="1"/>
        <end position="11"/>
    </location>
</feature>
<feature type="transmembrane region" description="Helical" evidence="3">
    <location>
        <begin position="371"/>
        <end position="403"/>
    </location>
</feature>
<evidence type="ECO:0000256" key="1">
    <source>
        <dbReference type="SAM" id="Coils"/>
    </source>
</evidence>
<evidence type="ECO:0000259" key="4">
    <source>
        <dbReference type="SMART" id="SM00672"/>
    </source>
</evidence>
<dbReference type="PANTHER" id="PTHR12203">
    <property type="entry name" value="KDEL LYS-ASP-GLU-LEU CONTAINING - RELATED"/>
    <property type="match status" value="1"/>
</dbReference>
<feature type="transmembrane region" description="Helical" evidence="3">
    <location>
        <begin position="97"/>
        <end position="117"/>
    </location>
</feature>
<organism evidence="5 6">
    <name type="scientific">Aaosphaeria arxii CBS 175.79</name>
    <dbReference type="NCBI Taxonomy" id="1450172"/>
    <lineage>
        <taxon>Eukaryota</taxon>
        <taxon>Fungi</taxon>
        <taxon>Dikarya</taxon>
        <taxon>Ascomycota</taxon>
        <taxon>Pezizomycotina</taxon>
        <taxon>Dothideomycetes</taxon>
        <taxon>Pleosporomycetidae</taxon>
        <taxon>Pleosporales</taxon>
        <taxon>Pleosporales incertae sedis</taxon>
        <taxon>Aaosphaeria</taxon>
    </lineage>
</organism>
<keyword evidence="6" id="KW-1185">Reference proteome</keyword>
<dbReference type="InterPro" id="IPR006598">
    <property type="entry name" value="CAP10"/>
</dbReference>
<feature type="coiled-coil region" evidence="1">
    <location>
        <begin position="483"/>
        <end position="511"/>
    </location>
</feature>
<evidence type="ECO:0000313" key="5">
    <source>
        <dbReference type="EMBL" id="KAF2009190.1"/>
    </source>
</evidence>
<feature type="region of interest" description="Disordered" evidence="2">
    <location>
        <begin position="1"/>
        <end position="22"/>
    </location>
</feature>
<keyword evidence="1" id="KW-0175">Coiled coil</keyword>
<keyword evidence="3" id="KW-0812">Transmembrane</keyword>
<keyword evidence="3" id="KW-0472">Membrane</keyword>
<evidence type="ECO:0000256" key="2">
    <source>
        <dbReference type="SAM" id="MobiDB-lite"/>
    </source>
</evidence>
<dbReference type="GeneID" id="54282906"/>
<dbReference type="PANTHER" id="PTHR12203:SF104">
    <property type="entry name" value="PROTEIN CAP1, PUTATIVE (AFU_ORTHOLOGUE AFUA_1G05595)-RELATED"/>
    <property type="match status" value="1"/>
</dbReference>
<feature type="transmembrane region" description="Helical" evidence="3">
    <location>
        <begin position="340"/>
        <end position="359"/>
    </location>
</feature>
<feature type="transmembrane region" description="Helical" evidence="3">
    <location>
        <begin position="424"/>
        <end position="441"/>
    </location>
</feature>
<reference evidence="5" key="1">
    <citation type="journal article" date="2020" name="Stud. Mycol.">
        <title>101 Dothideomycetes genomes: a test case for predicting lifestyles and emergence of pathogens.</title>
        <authorList>
            <person name="Haridas S."/>
            <person name="Albert R."/>
            <person name="Binder M."/>
            <person name="Bloem J."/>
            <person name="Labutti K."/>
            <person name="Salamov A."/>
            <person name="Andreopoulos B."/>
            <person name="Baker S."/>
            <person name="Barry K."/>
            <person name="Bills G."/>
            <person name="Bluhm B."/>
            <person name="Cannon C."/>
            <person name="Castanera R."/>
            <person name="Culley D."/>
            <person name="Daum C."/>
            <person name="Ezra D."/>
            <person name="Gonzalez J."/>
            <person name="Henrissat B."/>
            <person name="Kuo A."/>
            <person name="Liang C."/>
            <person name="Lipzen A."/>
            <person name="Lutzoni F."/>
            <person name="Magnuson J."/>
            <person name="Mondo S."/>
            <person name="Nolan M."/>
            <person name="Ohm R."/>
            <person name="Pangilinan J."/>
            <person name="Park H.-J."/>
            <person name="Ramirez L."/>
            <person name="Alfaro M."/>
            <person name="Sun H."/>
            <person name="Tritt A."/>
            <person name="Yoshinaga Y."/>
            <person name="Zwiers L.-H."/>
            <person name="Turgeon B."/>
            <person name="Goodwin S."/>
            <person name="Spatafora J."/>
            <person name="Crous P."/>
            <person name="Grigoriev I."/>
        </authorList>
    </citation>
    <scope>NUCLEOTIDE SEQUENCE</scope>
    <source>
        <strain evidence="5">CBS 175.79</strain>
    </source>
</reference>
<dbReference type="AlphaFoldDB" id="A0A6A5X8F8"/>
<dbReference type="EMBL" id="ML978079">
    <property type="protein sequence ID" value="KAF2009190.1"/>
    <property type="molecule type" value="Genomic_DNA"/>
</dbReference>
<evidence type="ECO:0000256" key="3">
    <source>
        <dbReference type="SAM" id="Phobius"/>
    </source>
</evidence>
<name>A0A6A5X8F8_9PLEO</name>
<dbReference type="GO" id="GO:0016740">
    <property type="term" value="F:transferase activity"/>
    <property type="evidence" value="ECO:0007669"/>
    <property type="project" value="UniProtKB-KW"/>
</dbReference>
<feature type="domain" description="Glycosyl transferase CAP10" evidence="4">
    <location>
        <begin position="712"/>
        <end position="998"/>
    </location>
</feature>
<evidence type="ECO:0000313" key="6">
    <source>
        <dbReference type="Proteomes" id="UP000799778"/>
    </source>
</evidence>
<dbReference type="InterPro" id="IPR051091">
    <property type="entry name" value="O-Glucosyltr/Glycosyltrsf_90"/>
</dbReference>
<dbReference type="Proteomes" id="UP000799778">
    <property type="component" value="Unassembled WGS sequence"/>
</dbReference>
<dbReference type="RefSeq" id="XP_033377529.1">
    <property type="nucleotide sequence ID" value="XM_033525509.1"/>
</dbReference>
<accession>A0A6A5X8F8</accession>
<protein>
    <submittedName>
        <fullName evidence="5">Glycosyltransferase family 90 protein</fullName>
    </submittedName>
</protein>
<dbReference type="OrthoDB" id="541052at2759"/>
<keyword evidence="5" id="KW-0808">Transferase</keyword>
<dbReference type="SMART" id="SM00672">
    <property type="entry name" value="CAP10"/>
    <property type="match status" value="1"/>
</dbReference>